<organism evidence="4 5">
    <name type="scientific">Raphidocelis subcapitata</name>
    <dbReference type="NCBI Taxonomy" id="307507"/>
    <lineage>
        <taxon>Eukaryota</taxon>
        <taxon>Viridiplantae</taxon>
        <taxon>Chlorophyta</taxon>
        <taxon>core chlorophytes</taxon>
        <taxon>Chlorophyceae</taxon>
        <taxon>CS clade</taxon>
        <taxon>Sphaeropleales</taxon>
        <taxon>Selenastraceae</taxon>
        <taxon>Raphidocelis</taxon>
    </lineage>
</organism>
<feature type="compositionally biased region" description="Low complexity" evidence="1">
    <location>
        <begin position="55"/>
        <end position="72"/>
    </location>
</feature>
<evidence type="ECO:0000259" key="3">
    <source>
        <dbReference type="SMART" id="SM00014"/>
    </source>
</evidence>
<feature type="transmembrane region" description="Helical" evidence="2">
    <location>
        <begin position="282"/>
        <end position="304"/>
    </location>
</feature>
<comment type="caution">
    <text evidence="4">The sequence shown here is derived from an EMBL/GenBank/DDBJ whole genome shotgun (WGS) entry which is preliminary data.</text>
</comment>
<feature type="transmembrane region" description="Helical" evidence="2">
    <location>
        <begin position="218"/>
        <end position="237"/>
    </location>
</feature>
<dbReference type="SUPFAM" id="SSF48317">
    <property type="entry name" value="Acid phosphatase/Vanadium-dependent haloperoxidase"/>
    <property type="match status" value="1"/>
</dbReference>
<dbReference type="GO" id="GO:0042392">
    <property type="term" value="F:sphingosine-1-phosphate phosphatase activity"/>
    <property type="evidence" value="ECO:0007669"/>
    <property type="project" value="TreeGrafter"/>
</dbReference>
<dbReference type="InterPro" id="IPR000326">
    <property type="entry name" value="PAP2/HPO"/>
</dbReference>
<feature type="region of interest" description="Disordered" evidence="1">
    <location>
        <begin position="320"/>
        <end position="354"/>
    </location>
</feature>
<evidence type="ECO:0000256" key="1">
    <source>
        <dbReference type="SAM" id="MobiDB-lite"/>
    </source>
</evidence>
<evidence type="ECO:0000313" key="4">
    <source>
        <dbReference type="EMBL" id="GBF91401.1"/>
    </source>
</evidence>
<reference evidence="4 5" key="1">
    <citation type="journal article" date="2018" name="Sci. Rep.">
        <title>Raphidocelis subcapitata (=Pseudokirchneriella subcapitata) provides an insight into genome evolution and environmental adaptations in the Sphaeropleales.</title>
        <authorList>
            <person name="Suzuki S."/>
            <person name="Yamaguchi H."/>
            <person name="Nakajima N."/>
            <person name="Kawachi M."/>
        </authorList>
    </citation>
    <scope>NUCLEOTIDE SEQUENCE [LARGE SCALE GENOMIC DNA]</scope>
    <source>
        <strain evidence="4 5">NIES-35</strain>
    </source>
</reference>
<keyword evidence="2" id="KW-1133">Transmembrane helix</keyword>
<sequence>MAASGKATKPSALGALRGFPRRAAAPPALARSAGRSATRIRQRPQPPAAVEERATGAAAPTTAGAPAAPAGDRADAGAARLQAALCTPLAAAAFLGLAAATAAALAAPPLAAADAAAHAAVAAGTTAEWRACFAERALSNAAIDASLAGWALLTLAALAAAPLRAAAPLAVAWAAYAGAAGAVGERDPPLVAALKAAFARARPSNELHHSFSFPSGHATAAAFTAAVLLFALLPLAARCVRGRLGGGGGGGAARLPDAAAIPLWLAAWGATALGRVLSDSHWVSDTLAGGALGTAVALAVAVAAERLDSAYLSGGPGGGGAGVGGDGGSSRAGGGGGDGRGGSGVPGGGGGRQE</sequence>
<keyword evidence="2" id="KW-0472">Membrane</keyword>
<evidence type="ECO:0000256" key="2">
    <source>
        <dbReference type="SAM" id="Phobius"/>
    </source>
</evidence>
<proteinExistence type="predicted"/>
<dbReference type="PANTHER" id="PTHR14969:SF13">
    <property type="entry name" value="AT30094P"/>
    <property type="match status" value="1"/>
</dbReference>
<dbReference type="PANTHER" id="PTHR14969">
    <property type="entry name" value="SPHINGOSINE-1-PHOSPHATE PHOSPHOHYDROLASE"/>
    <property type="match status" value="1"/>
</dbReference>
<keyword evidence="5" id="KW-1185">Reference proteome</keyword>
<feature type="transmembrane region" description="Helical" evidence="2">
    <location>
        <begin position="258"/>
        <end position="276"/>
    </location>
</feature>
<accession>A0A2V0NUV6</accession>
<dbReference type="InParanoid" id="A0A2V0NUV6"/>
<feature type="compositionally biased region" description="Low complexity" evidence="1">
    <location>
        <begin position="12"/>
        <end position="37"/>
    </location>
</feature>
<evidence type="ECO:0000313" key="5">
    <source>
        <dbReference type="Proteomes" id="UP000247498"/>
    </source>
</evidence>
<dbReference type="SMART" id="SM00014">
    <property type="entry name" value="acidPPc"/>
    <property type="match status" value="1"/>
</dbReference>
<name>A0A2V0NUV6_9CHLO</name>
<dbReference type="Pfam" id="PF01569">
    <property type="entry name" value="PAP2"/>
    <property type="match status" value="1"/>
</dbReference>
<dbReference type="AlphaFoldDB" id="A0A2V0NUV6"/>
<dbReference type="Proteomes" id="UP000247498">
    <property type="component" value="Unassembled WGS sequence"/>
</dbReference>
<gene>
    <name evidence="4" type="ORF">Rsub_04141</name>
</gene>
<dbReference type="InterPro" id="IPR036938">
    <property type="entry name" value="PAP2/HPO_sf"/>
</dbReference>
<dbReference type="Gene3D" id="1.20.144.10">
    <property type="entry name" value="Phosphatidic acid phosphatase type 2/haloperoxidase"/>
    <property type="match status" value="1"/>
</dbReference>
<dbReference type="EMBL" id="BDRX01000024">
    <property type="protein sequence ID" value="GBF91401.1"/>
    <property type="molecule type" value="Genomic_DNA"/>
</dbReference>
<keyword evidence="2" id="KW-0812">Transmembrane</keyword>
<feature type="region of interest" description="Disordered" evidence="1">
    <location>
        <begin position="1"/>
        <end position="72"/>
    </location>
</feature>
<protein>
    <recommendedName>
        <fullName evidence="3">Phosphatidic acid phosphatase type 2/haloperoxidase domain-containing protein</fullName>
    </recommendedName>
</protein>
<feature type="domain" description="Phosphatidic acid phosphatase type 2/haloperoxidase" evidence="3">
    <location>
        <begin position="167"/>
        <end position="301"/>
    </location>
</feature>